<sequence>MQKTQAQYLDELKALKTKQDEMYTQQNNFYHQIRKEQGEMAKEIKEVKKFQVNQTLMGFRPSTIEKLEER</sequence>
<organism evidence="1 2">
    <name type="scientific">Stylosanthes scabra</name>
    <dbReference type="NCBI Taxonomy" id="79078"/>
    <lineage>
        <taxon>Eukaryota</taxon>
        <taxon>Viridiplantae</taxon>
        <taxon>Streptophyta</taxon>
        <taxon>Embryophyta</taxon>
        <taxon>Tracheophyta</taxon>
        <taxon>Spermatophyta</taxon>
        <taxon>Magnoliopsida</taxon>
        <taxon>eudicotyledons</taxon>
        <taxon>Gunneridae</taxon>
        <taxon>Pentapetalae</taxon>
        <taxon>rosids</taxon>
        <taxon>fabids</taxon>
        <taxon>Fabales</taxon>
        <taxon>Fabaceae</taxon>
        <taxon>Papilionoideae</taxon>
        <taxon>50 kb inversion clade</taxon>
        <taxon>dalbergioids sensu lato</taxon>
        <taxon>Dalbergieae</taxon>
        <taxon>Pterocarpus clade</taxon>
        <taxon>Stylosanthes</taxon>
    </lineage>
</organism>
<evidence type="ECO:0000313" key="1">
    <source>
        <dbReference type="EMBL" id="MED6151088.1"/>
    </source>
</evidence>
<reference evidence="1 2" key="1">
    <citation type="journal article" date="2023" name="Plants (Basel)">
        <title>Bridging the Gap: Combining Genomics and Transcriptomics Approaches to Understand Stylosanthes scabra, an Orphan Legume from the Brazilian Caatinga.</title>
        <authorList>
            <person name="Ferreira-Neto J.R.C."/>
            <person name="da Silva M.D."/>
            <person name="Binneck E."/>
            <person name="de Melo N.F."/>
            <person name="da Silva R.H."/>
            <person name="de Melo A.L.T.M."/>
            <person name="Pandolfi V."/>
            <person name="Bustamante F.O."/>
            <person name="Brasileiro-Vidal A.C."/>
            <person name="Benko-Iseppon A.M."/>
        </authorList>
    </citation>
    <scope>NUCLEOTIDE SEQUENCE [LARGE SCALE GENOMIC DNA]</scope>
    <source>
        <tissue evidence="1">Leaves</tissue>
    </source>
</reference>
<proteinExistence type="predicted"/>
<feature type="non-terminal residue" evidence="1">
    <location>
        <position position="70"/>
    </location>
</feature>
<evidence type="ECO:0000313" key="2">
    <source>
        <dbReference type="Proteomes" id="UP001341840"/>
    </source>
</evidence>
<gene>
    <name evidence="1" type="ORF">PIB30_078897</name>
</gene>
<comment type="caution">
    <text evidence="1">The sequence shown here is derived from an EMBL/GenBank/DDBJ whole genome shotgun (WGS) entry which is preliminary data.</text>
</comment>
<dbReference type="Proteomes" id="UP001341840">
    <property type="component" value="Unassembled WGS sequence"/>
</dbReference>
<accession>A0ABU6TSW9</accession>
<keyword evidence="2" id="KW-1185">Reference proteome</keyword>
<dbReference type="EMBL" id="JASCZI010091724">
    <property type="protein sequence ID" value="MED6151088.1"/>
    <property type="molecule type" value="Genomic_DNA"/>
</dbReference>
<protein>
    <submittedName>
        <fullName evidence="1">Uncharacterized protein</fullName>
    </submittedName>
</protein>
<name>A0ABU6TSW9_9FABA</name>